<gene>
    <name evidence="1" type="ORF">Scep_013673</name>
</gene>
<reference evidence="1 2" key="1">
    <citation type="submission" date="2024-01" db="EMBL/GenBank/DDBJ databases">
        <title>Genome assemblies of Stephania.</title>
        <authorList>
            <person name="Yang L."/>
        </authorList>
    </citation>
    <scope>NUCLEOTIDE SEQUENCE [LARGE SCALE GENOMIC DNA]</scope>
    <source>
        <strain evidence="1">JXDWG</strain>
        <tissue evidence="1">Leaf</tissue>
    </source>
</reference>
<dbReference type="GO" id="GO:0008821">
    <property type="term" value="F:crossover junction DNA endonuclease activity"/>
    <property type="evidence" value="ECO:0007669"/>
    <property type="project" value="InterPro"/>
</dbReference>
<protein>
    <submittedName>
        <fullName evidence="1">Uncharacterized protein</fullName>
    </submittedName>
</protein>
<proteinExistence type="predicted"/>
<evidence type="ECO:0000313" key="2">
    <source>
        <dbReference type="Proteomes" id="UP001419268"/>
    </source>
</evidence>
<name>A0AAP0IZL3_9MAGN</name>
<sequence length="259" mass="28454">MRTNIDAQTLICAMLRLGFASPKFYRAYSCCDSSEAEVKKGGGRRRRRSSSKVVVSNSELKQNWLSSLSCPLPLMTRQLEEHNTTSELVIGIDPDVSGALALLKTTHHHNSSSSSAQVFDTPHLQVLVGKRVRKRLDAKSMVQLLRTLDAPPGTSAFIEQSIPFPQDGKQGWWCGGFGYGLWIGILVASGFTVVPVPSSIWKSHFELCGSRSLKDESRNAACSLFPSMASLLKRKKDHGRAEALLIAAYGKSRQTKSET</sequence>
<dbReference type="InterPro" id="IPR045290">
    <property type="entry name" value="MOC1-like"/>
</dbReference>
<organism evidence="1 2">
    <name type="scientific">Stephania cephalantha</name>
    <dbReference type="NCBI Taxonomy" id="152367"/>
    <lineage>
        <taxon>Eukaryota</taxon>
        <taxon>Viridiplantae</taxon>
        <taxon>Streptophyta</taxon>
        <taxon>Embryophyta</taxon>
        <taxon>Tracheophyta</taxon>
        <taxon>Spermatophyta</taxon>
        <taxon>Magnoliopsida</taxon>
        <taxon>Ranunculales</taxon>
        <taxon>Menispermaceae</taxon>
        <taxon>Menispermoideae</taxon>
        <taxon>Cissampelideae</taxon>
        <taxon>Stephania</taxon>
    </lineage>
</organism>
<dbReference type="AlphaFoldDB" id="A0AAP0IZL3"/>
<dbReference type="Proteomes" id="UP001419268">
    <property type="component" value="Unassembled WGS sequence"/>
</dbReference>
<keyword evidence="2" id="KW-1185">Reference proteome</keyword>
<evidence type="ECO:0000313" key="1">
    <source>
        <dbReference type="EMBL" id="KAK9124827.1"/>
    </source>
</evidence>
<accession>A0AAP0IZL3</accession>
<comment type="caution">
    <text evidence="1">The sequence shown here is derived from an EMBL/GenBank/DDBJ whole genome shotgun (WGS) entry which is preliminary data.</text>
</comment>
<dbReference type="PANTHER" id="PTHR36015">
    <property type="entry name" value="HOLLIDAY JUNCTION RESOLVASE MOC1, CHLOROPLASTIC-RELATED"/>
    <property type="match status" value="1"/>
</dbReference>
<dbReference type="CDD" id="cd22992">
    <property type="entry name" value="MOC1"/>
    <property type="match status" value="1"/>
</dbReference>
<dbReference type="EMBL" id="JBBNAG010000006">
    <property type="protein sequence ID" value="KAK9124827.1"/>
    <property type="molecule type" value="Genomic_DNA"/>
</dbReference>
<dbReference type="PANTHER" id="PTHR36015:SF6">
    <property type="entry name" value="HOLLIDAY JUNCTION RESOLVASE MOC1, CHLOROPLASTIC-RELATED"/>
    <property type="match status" value="1"/>
</dbReference>